<dbReference type="PANTHER" id="PTHR45138:SF9">
    <property type="entry name" value="DIGUANYLATE CYCLASE DGCM-RELATED"/>
    <property type="match status" value="1"/>
</dbReference>
<dbReference type="SMART" id="SM00267">
    <property type="entry name" value="GGDEF"/>
    <property type="match status" value="1"/>
</dbReference>
<evidence type="ECO:0000256" key="3">
    <source>
        <dbReference type="ARBA" id="ARBA00034247"/>
    </source>
</evidence>
<dbReference type="CDD" id="cd01949">
    <property type="entry name" value="GGDEF"/>
    <property type="match status" value="1"/>
</dbReference>
<dbReference type="PROSITE" id="PS50887">
    <property type="entry name" value="GGDEF"/>
    <property type="match status" value="1"/>
</dbReference>
<organism evidence="6 7">
    <name type="scientific">Pseudoalteromonas phenolica</name>
    <dbReference type="NCBI Taxonomy" id="161398"/>
    <lineage>
        <taxon>Bacteria</taxon>
        <taxon>Pseudomonadati</taxon>
        <taxon>Pseudomonadota</taxon>
        <taxon>Gammaproteobacteria</taxon>
        <taxon>Alteromonadales</taxon>
        <taxon>Pseudoalteromonadaceae</taxon>
        <taxon>Pseudoalteromonas</taxon>
    </lineage>
</organism>
<dbReference type="Proteomes" id="UP000061457">
    <property type="component" value="Chromosome II"/>
</dbReference>
<dbReference type="STRING" id="161398.PP2015_3777"/>
<dbReference type="InterPro" id="IPR043128">
    <property type="entry name" value="Rev_trsase/Diguanyl_cyclase"/>
</dbReference>
<dbReference type="OrthoDB" id="9782700at2"/>
<protein>
    <recommendedName>
        <fullName evidence="2">diguanylate cyclase</fullName>
        <ecNumber evidence="2">2.7.7.65</ecNumber>
    </recommendedName>
</protein>
<evidence type="ECO:0000256" key="1">
    <source>
        <dbReference type="ARBA" id="ARBA00001946"/>
    </source>
</evidence>
<proteinExistence type="predicted"/>
<feature type="transmembrane region" description="Helical" evidence="4">
    <location>
        <begin position="109"/>
        <end position="129"/>
    </location>
</feature>
<feature type="transmembrane region" description="Helical" evidence="4">
    <location>
        <begin position="136"/>
        <end position="154"/>
    </location>
</feature>
<feature type="domain" description="GGDEF" evidence="5">
    <location>
        <begin position="234"/>
        <end position="369"/>
    </location>
</feature>
<dbReference type="InterPro" id="IPR050469">
    <property type="entry name" value="Diguanylate_Cyclase"/>
</dbReference>
<dbReference type="SUPFAM" id="SSF55073">
    <property type="entry name" value="Nucleotide cyclase"/>
    <property type="match status" value="1"/>
</dbReference>
<dbReference type="Pfam" id="PF00990">
    <property type="entry name" value="GGDEF"/>
    <property type="match status" value="1"/>
</dbReference>
<keyword evidence="4" id="KW-0472">Membrane</keyword>
<comment type="cofactor">
    <cofactor evidence="1">
        <name>Mg(2+)</name>
        <dbReference type="ChEBI" id="CHEBI:18420"/>
    </cofactor>
</comment>
<comment type="catalytic activity">
    <reaction evidence="3">
        <text>2 GTP = 3',3'-c-di-GMP + 2 diphosphate</text>
        <dbReference type="Rhea" id="RHEA:24898"/>
        <dbReference type="ChEBI" id="CHEBI:33019"/>
        <dbReference type="ChEBI" id="CHEBI:37565"/>
        <dbReference type="ChEBI" id="CHEBI:58805"/>
        <dbReference type="EC" id="2.7.7.65"/>
    </reaction>
</comment>
<keyword evidence="7" id="KW-1185">Reference proteome</keyword>
<dbReference type="Gene3D" id="3.30.70.270">
    <property type="match status" value="1"/>
</dbReference>
<dbReference type="RefSeq" id="WP_058032123.1">
    <property type="nucleotide sequence ID" value="NZ_CP013188.1"/>
</dbReference>
<dbReference type="PATRIC" id="fig|161398.10.peg.3861"/>
<dbReference type="InterPro" id="IPR000160">
    <property type="entry name" value="GGDEF_dom"/>
</dbReference>
<dbReference type="GO" id="GO:0052621">
    <property type="term" value="F:diguanylate cyclase activity"/>
    <property type="evidence" value="ECO:0007669"/>
    <property type="project" value="UniProtKB-EC"/>
</dbReference>
<dbReference type="AlphaFoldDB" id="A0A0S2K7S9"/>
<evidence type="ECO:0000313" key="6">
    <source>
        <dbReference type="EMBL" id="ALO44248.1"/>
    </source>
</evidence>
<accession>A0A0S2K7S9</accession>
<dbReference type="KEGG" id="pphe:PP2015_3777"/>
<evidence type="ECO:0000313" key="7">
    <source>
        <dbReference type="Proteomes" id="UP000061457"/>
    </source>
</evidence>
<sequence>MQNKKTNLASQNLCNDLYSRSKIGPLFYVLSTLITGFLADYYASLSMPFIAAMFVLVITAIARLMARPPQNTKDSRDAFIKKHWLLVFCCVVTWSIFFSWTVYELGLSSAFIFGLVSTINFSTAIAHQFSPHLKRALFCSLLCLLPTLVVIILFQPSLHVAALALALYIPYLLLTAKNSHKEYFEHLNNKLQLEAALLEVELLSITDGLTGLYNRREFNNQLGRAFATSNRTKQAVSLILCDIDDFKKINDSYSHTAGDDCLIHVAKVLKNVFSRETDIIARVGGEEFAIIVLSDSENSAMKSAENFQQLLSASVCSTQGHEISLTASIGVVCYQAQTSIKPHQLYDLADSAMYRAKNKGKNRVEYTTL</sequence>
<evidence type="ECO:0000256" key="4">
    <source>
        <dbReference type="SAM" id="Phobius"/>
    </source>
</evidence>
<name>A0A0S2K7S9_9GAMM</name>
<feature type="transmembrane region" description="Helical" evidence="4">
    <location>
        <begin position="84"/>
        <end position="103"/>
    </location>
</feature>
<feature type="transmembrane region" description="Helical" evidence="4">
    <location>
        <begin position="45"/>
        <end position="64"/>
    </location>
</feature>
<keyword evidence="4" id="KW-1133">Transmembrane helix</keyword>
<dbReference type="EC" id="2.7.7.65" evidence="2"/>
<evidence type="ECO:0000256" key="2">
    <source>
        <dbReference type="ARBA" id="ARBA00012528"/>
    </source>
</evidence>
<keyword evidence="4" id="KW-0812">Transmembrane</keyword>
<reference evidence="7" key="1">
    <citation type="submission" date="2015-11" db="EMBL/GenBank/DDBJ databases">
        <authorList>
            <person name="Kim K.M."/>
        </authorList>
    </citation>
    <scope>NUCLEOTIDE SEQUENCE [LARGE SCALE GENOMIC DNA]</scope>
    <source>
        <strain evidence="7">KCTC 12086</strain>
    </source>
</reference>
<dbReference type="FunFam" id="3.30.70.270:FF:000001">
    <property type="entry name" value="Diguanylate cyclase domain protein"/>
    <property type="match status" value="1"/>
</dbReference>
<dbReference type="EMBL" id="CP013188">
    <property type="protein sequence ID" value="ALO44248.1"/>
    <property type="molecule type" value="Genomic_DNA"/>
</dbReference>
<gene>
    <name evidence="6" type="ORF">PP2015_3777</name>
</gene>
<dbReference type="NCBIfam" id="TIGR00254">
    <property type="entry name" value="GGDEF"/>
    <property type="match status" value="1"/>
</dbReference>
<dbReference type="PANTHER" id="PTHR45138">
    <property type="entry name" value="REGULATORY COMPONENTS OF SENSORY TRANSDUCTION SYSTEM"/>
    <property type="match status" value="1"/>
</dbReference>
<dbReference type="InterPro" id="IPR029787">
    <property type="entry name" value="Nucleotide_cyclase"/>
</dbReference>
<evidence type="ECO:0000259" key="5">
    <source>
        <dbReference type="PROSITE" id="PS50887"/>
    </source>
</evidence>
<feature type="transmembrane region" description="Helical" evidence="4">
    <location>
        <begin position="21"/>
        <end position="39"/>
    </location>
</feature>